<dbReference type="InterPro" id="IPR002469">
    <property type="entry name" value="Peptidase_S9B_N"/>
</dbReference>
<dbReference type="PANTHER" id="PTHR11731:SF193">
    <property type="entry name" value="DIPEPTIDYL PEPTIDASE 9"/>
    <property type="match status" value="1"/>
</dbReference>
<keyword evidence="1" id="KW-1133">Transmembrane helix</keyword>
<dbReference type="GO" id="GO:0004177">
    <property type="term" value="F:aminopeptidase activity"/>
    <property type="evidence" value="ECO:0007669"/>
    <property type="project" value="UniProtKB-KW"/>
</dbReference>
<dbReference type="InterPro" id="IPR029058">
    <property type="entry name" value="AB_hydrolase_fold"/>
</dbReference>
<dbReference type="GO" id="GO:0008239">
    <property type="term" value="F:dipeptidyl-peptidase activity"/>
    <property type="evidence" value="ECO:0007669"/>
    <property type="project" value="TreeGrafter"/>
</dbReference>
<dbReference type="PANTHER" id="PTHR11731">
    <property type="entry name" value="PROTEASE FAMILY S9B,C DIPEPTIDYL-PEPTIDASE IV-RELATED"/>
    <property type="match status" value="1"/>
</dbReference>
<keyword evidence="4" id="KW-0031">Aminopeptidase</keyword>
<gene>
    <name evidence="4" type="ORF">BXY82_2424</name>
</gene>
<dbReference type="Gene3D" id="3.40.50.1820">
    <property type="entry name" value="alpha/beta hydrolase"/>
    <property type="match status" value="1"/>
</dbReference>
<dbReference type="SUPFAM" id="SSF82171">
    <property type="entry name" value="DPP6 N-terminal domain-like"/>
    <property type="match status" value="1"/>
</dbReference>
<dbReference type="GO" id="GO:0006508">
    <property type="term" value="P:proteolysis"/>
    <property type="evidence" value="ECO:0007669"/>
    <property type="project" value="InterPro"/>
</dbReference>
<dbReference type="SUPFAM" id="SSF53474">
    <property type="entry name" value="alpha/beta-Hydrolases"/>
    <property type="match status" value="1"/>
</dbReference>
<dbReference type="Proteomes" id="UP000294689">
    <property type="component" value="Unassembled WGS sequence"/>
</dbReference>
<evidence type="ECO:0000313" key="5">
    <source>
        <dbReference type="Proteomes" id="UP000294689"/>
    </source>
</evidence>
<keyword evidence="1" id="KW-0472">Membrane</keyword>
<dbReference type="Pfam" id="PF00326">
    <property type="entry name" value="Peptidase_S9"/>
    <property type="match status" value="1"/>
</dbReference>
<keyword evidence="4" id="KW-0645">Protease</keyword>
<organism evidence="4 5">
    <name type="scientific">Gelidibacter sediminis</name>
    <dbReference type="NCBI Taxonomy" id="1608710"/>
    <lineage>
        <taxon>Bacteria</taxon>
        <taxon>Pseudomonadati</taxon>
        <taxon>Bacteroidota</taxon>
        <taxon>Flavobacteriia</taxon>
        <taxon>Flavobacteriales</taxon>
        <taxon>Flavobacteriaceae</taxon>
        <taxon>Gelidibacter</taxon>
    </lineage>
</organism>
<dbReference type="Gene3D" id="2.140.10.30">
    <property type="entry name" value="Dipeptidylpeptidase IV, N-terminal domain"/>
    <property type="match status" value="1"/>
</dbReference>
<dbReference type="InterPro" id="IPR001375">
    <property type="entry name" value="Peptidase_S9_cat"/>
</dbReference>
<sequence>MDYIFPKLCSLVPLCLKLFIMTKSIFFSFLFSVLFFNIYAQQSELSVEKIMQDPKWMGTYPSNIKWDQQSSAIYFNYNKDADPADSLYRIQLKNTKNIEKVSWTEEKNTNFVRGTYNNSRTKKIVSKENTLIVFDLKSGKETMLLQLPENIRNPHFLANEDWIAFEVDNNAYIYSQKTGVLKKLTQIESGNKPKVREQKSSDKATFLKEENLKLLSVVKEREDHKEISKKIREARQDKKAYTFYAEDRQIFNIQVSPDAKFVTFTLYDRGKSDNTIVPNYIDASSYTKDLNTRSKVGDDETKVDLAIYNIEKDTVYTIMTNALPGIKDLPDYVKDYPDKEWEEKEREVVSSQTYFSDNGQHAIVNIRSKDNKDRWIAKLDLNTGALTTLDRQRDEAWIAGPGIGWSMSGGTMGWLPDNKHIYFQSEATGYSHLYLLDVTNGQKKALTSGNYEVFDPFLSNDKKYWYLTTSQVGPGERHFYKMPLMGGKMEQLTAMTGNNEVTLSPDEKHMAIRHSYSNKPWELYYKKTSSKATAIPLTSGQSEAFKAYKWRDPQLVTFKAEDGANVPARLYLPEASVKNNAAVIFVHGAGYLQNVHKWWSSYFREYMFHNLLADLGYTVIDIDYRGSAGYGRDWRTGIYRHMGGKDLSDQVDGAKYLIENHGIDKNNIGIYGGSYGGFITLMALFTEAETFKSGAALRSVTDWAHYNHGYTSNILNEPFQDPIAYERSSPIYFAEGLEGHLLIAHGMVDVNVHFQDVVRLSQRLIELGKDNWEMAIYPAEDHGFVEPSSWTDEYKRILKLFNATLLNK</sequence>
<evidence type="ECO:0000256" key="1">
    <source>
        <dbReference type="SAM" id="Phobius"/>
    </source>
</evidence>
<dbReference type="GO" id="GO:0008236">
    <property type="term" value="F:serine-type peptidase activity"/>
    <property type="evidence" value="ECO:0007669"/>
    <property type="project" value="InterPro"/>
</dbReference>
<comment type="caution">
    <text evidence="4">The sequence shown here is derived from an EMBL/GenBank/DDBJ whole genome shotgun (WGS) entry which is preliminary data.</text>
</comment>
<proteinExistence type="predicted"/>
<dbReference type="AlphaFoldDB" id="A0A4R7PZC1"/>
<keyword evidence="5" id="KW-1185">Reference proteome</keyword>
<name>A0A4R7PZC1_9FLAO</name>
<dbReference type="EMBL" id="SOBW01000008">
    <property type="protein sequence ID" value="TDU40377.1"/>
    <property type="molecule type" value="Genomic_DNA"/>
</dbReference>
<accession>A0A4R7PZC1</accession>
<feature type="domain" description="Dipeptidylpeptidase IV N-terminal" evidence="3">
    <location>
        <begin position="256"/>
        <end position="521"/>
    </location>
</feature>
<evidence type="ECO:0000259" key="2">
    <source>
        <dbReference type="Pfam" id="PF00326"/>
    </source>
</evidence>
<feature type="domain" description="Peptidase S9 prolyl oligopeptidase catalytic" evidence="2">
    <location>
        <begin position="610"/>
        <end position="805"/>
    </location>
</feature>
<feature type="transmembrane region" description="Helical" evidence="1">
    <location>
        <begin position="20"/>
        <end position="40"/>
    </location>
</feature>
<keyword evidence="4" id="KW-0378">Hydrolase</keyword>
<protein>
    <submittedName>
        <fullName evidence="4">Dipeptidyl aminopeptidase/acylaminoacyl peptidase</fullName>
    </submittedName>
</protein>
<keyword evidence="1" id="KW-0812">Transmembrane</keyword>
<evidence type="ECO:0000259" key="3">
    <source>
        <dbReference type="Pfam" id="PF00930"/>
    </source>
</evidence>
<dbReference type="InterPro" id="IPR050278">
    <property type="entry name" value="Serine_Prot_S9B/DPPIV"/>
</dbReference>
<reference evidence="4 5" key="1">
    <citation type="submission" date="2019-03" db="EMBL/GenBank/DDBJ databases">
        <title>Genomic Encyclopedia of Archaeal and Bacterial Type Strains, Phase II (KMG-II): from individual species to whole genera.</title>
        <authorList>
            <person name="Goeker M."/>
        </authorList>
    </citation>
    <scope>NUCLEOTIDE SEQUENCE [LARGE SCALE GENOMIC DNA]</scope>
    <source>
        <strain evidence="4 5">DSM 28135</strain>
    </source>
</reference>
<dbReference type="Pfam" id="PF00930">
    <property type="entry name" value="DPPIV_N"/>
    <property type="match status" value="1"/>
</dbReference>
<evidence type="ECO:0000313" key="4">
    <source>
        <dbReference type="EMBL" id="TDU40377.1"/>
    </source>
</evidence>